<comment type="caution">
    <text evidence="1">The sequence shown here is derived from an EMBL/GenBank/DDBJ whole genome shotgun (WGS) entry which is preliminary data.</text>
</comment>
<dbReference type="Proteomes" id="UP000789525">
    <property type="component" value="Unassembled WGS sequence"/>
</dbReference>
<reference evidence="1" key="1">
    <citation type="submission" date="2021-06" db="EMBL/GenBank/DDBJ databases">
        <authorList>
            <person name="Kallberg Y."/>
            <person name="Tangrot J."/>
            <person name="Rosling A."/>
        </authorList>
    </citation>
    <scope>NUCLEOTIDE SEQUENCE</scope>
    <source>
        <strain evidence="1">CL356</strain>
    </source>
</reference>
<gene>
    <name evidence="1" type="ORF">ACOLOM_LOCUS14397</name>
</gene>
<accession>A0ACA9R938</accession>
<evidence type="ECO:0000313" key="1">
    <source>
        <dbReference type="EMBL" id="CAG8782835.1"/>
    </source>
</evidence>
<sequence length="42" mass="4856">AIEEKVKLSYNIASHGPEEIIKELDNIIQMETTVKKKMLKNK</sequence>
<protein>
    <submittedName>
        <fullName evidence="1">16653_t:CDS:1</fullName>
    </submittedName>
</protein>
<dbReference type="EMBL" id="CAJVPT010073335">
    <property type="protein sequence ID" value="CAG8782835.1"/>
    <property type="molecule type" value="Genomic_DNA"/>
</dbReference>
<evidence type="ECO:0000313" key="2">
    <source>
        <dbReference type="Proteomes" id="UP000789525"/>
    </source>
</evidence>
<keyword evidence="2" id="KW-1185">Reference proteome</keyword>
<organism evidence="1 2">
    <name type="scientific">Acaulospora colombiana</name>
    <dbReference type="NCBI Taxonomy" id="27376"/>
    <lineage>
        <taxon>Eukaryota</taxon>
        <taxon>Fungi</taxon>
        <taxon>Fungi incertae sedis</taxon>
        <taxon>Mucoromycota</taxon>
        <taxon>Glomeromycotina</taxon>
        <taxon>Glomeromycetes</taxon>
        <taxon>Diversisporales</taxon>
        <taxon>Acaulosporaceae</taxon>
        <taxon>Acaulospora</taxon>
    </lineage>
</organism>
<feature type="non-terminal residue" evidence="1">
    <location>
        <position position="42"/>
    </location>
</feature>
<feature type="non-terminal residue" evidence="1">
    <location>
        <position position="1"/>
    </location>
</feature>
<name>A0ACA9R938_9GLOM</name>
<proteinExistence type="predicted"/>